<gene>
    <name evidence="2" type="ORF">EV146_114140</name>
</gene>
<dbReference type="RefSeq" id="WP_132011120.1">
    <property type="nucleotide sequence ID" value="NZ_JABUHM010000012.1"/>
</dbReference>
<dbReference type="PANTHER" id="PTHR43861">
    <property type="entry name" value="TRANS-ACONITATE 2-METHYLTRANSFERASE-RELATED"/>
    <property type="match status" value="1"/>
</dbReference>
<dbReference type="EMBL" id="SLVV01000014">
    <property type="protein sequence ID" value="TCN20520.1"/>
    <property type="molecule type" value="Genomic_DNA"/>
</dbReference>
<protein>
    <submittedName>
        <fullName evidence="2">Methyltransferase family protein</fullName>
    </submittedName>
</protein>
<evidence type="ECO:0000259" key="1">
    <source>
        <dbReference type="Pfam" id="PF08241"/>
    </source>
</evidence>
<dbReference type="SUPFAM" id="SSF53335">
    <property type="entry name" value="S-adenosyl-L-methionine-dependent methyltransferases"/>
    <property type="match status" value="1"/>
</dbReference>
<dbReference type="AlphaFoldDB" id="A0A4V2RCD8"/>
<keyword evidence="2" id="KW-0489">Methyltransferase</keyword>
<keyword evidence="2" id="KW-0808">Transferase</keyword>
<keyword evidence="3" id="KW-1185">Reference proteome</keyword>
<dbReference type="GO" id="GO:0008757">
    <property type="term" value="F:S-adenosylmethionine-dependent methyltransferase activity"/>
    <property type="evidence" value="ECO:0007669"/>
    <property type="project" value="InterPro"/>
</dbReference>
<name>A0A4V2RCD8_9BACI</name>
<dbReference type="InterPro" id="IPR013216">
    <property type="entry name" value="Methyltransf_11"/>
</dbReference>
<dbReference type="Gene3D" id="3.40.50.150">
    <property type="entry name" value="Vaccinia Virus protein VP39"/>
    <property type="match status" value="1"/>
</dbReference>
<reference evidence="2 3" key="1">
    <citation type="journal article" date="2015" name="Stand. Genomic Sci.">
        <title>Genomic Encyclopedia of Bacterial and Archaeal Type Strains, Phase III: the genomes of soil and plant-associated and newly described type strains.</title>
        <authorList>
            <person name="Whitman W.B."/>
            <person name="Woyke T."/>
            <person name="Klenk H.P."/>
            <person name="Zhou Y."/>
            <person name="Lilburn T.G."/>
            <person name="Beck B.J."/>
            <person name="De Vos P."/>
            <person name="Vandamme P."/>
            <person name="Eisen J.A."/>
            <person name="Garrity G."/>
            <person name="Hugenholtz P."/>
            <person name="Kyrpides N.C."/>
        </authorList>
    </citation>
    <scope>NUCLEOTIDE SEQUENCE [LARGE SCALE GENOMIC DNA]</scope>
    <source>
        <strain evidence="2 3">CV53</strain>
    </source>
</reference>
<accession>A0A4V2RCD8</accession>
<dbReference type="InterPro" id="IPR029063">
    <property type="entry name" value="SAM-dependent_MTases_sf"/>
</dbReference>
<feature type="domain" description="Methyltransferase type 11" evidence="1">
    <location>
        <begin position="49"/>
        <end position="142"/>
    </location>
</feature>
<sequence length="236" mass="27317">MDINVRTAFDQLASDYEHHADTKNAYNIYYERPAMLNLFPANIKNQKVLDAGCAAGWYTAELLKLGAEVTATDISTDMVAAAKRRVGNKARVLNLDLSKELPFQNHSFDLIISSLVMHYIQDWDRPFSEFQRILKPGGILLFSTHHPFMDINLSKEKKYFSTELINDQWERQGKLIDVPFYRRPLNEILNKTLQYFTIESIVEPQPTVEFKSLKPDGYERLMNNPNFLIVKARRGN</sequence>
<evidence type="ECO:0000313" key="3">
    <source>
        <dbReference type="Proteomes" id="UP000295689"/>
    </source>
</evidence>
<organism evidence="2 3">
    <name type="scientific">Mesobacillus foraminis</name>
    <dbReference type="NCBI Taxonomy" id="279826"/>
    <lineage>
        <taxon>Bacteria</taxon>
        <taxon>Bacillati</taxon>
        <taxon>Bacillota</taxon>
        <taxon>Bacilli</taxon>
        <taxon>Bacillales</taxon>
        <taxon>Bacillaceae</taxon>
        <taxon>Mesobacillus</taxon>
    </lineage>
</organism>
<evidence type="ECO:0000313" key="2">
    <source>
        <dbReference type="EMBL" id="TCN20520.1"/>
    </source>
</evidence>
<comment type="caution">
    <text evidence="2">The sequence shown here is derived from an EMBL/GenBank/DDBJ whole genome shotgun (WGS) entry which is preliminary data.</text>
</comment>
<dbReference type="Proteomes" id="UP000295689">
    <property type="component" value="Unassembled WGS sequence"/>
</dbReference>
<proteinExistence type="predicted"/>
<dbReference type="CDD" id="cd02440">
    <property type="entry name" value="AdoMet_MTases"/>
    <property type="match status" value="1"/>
</dbReference>
<dbReference type="GO" id="GO:0032259">
    <property type="term" value="P:methylation"/>
    <property type="evidence" value="ECO:0007669"/>
    <property type="project" value="UniProtKB-KW"/>
</dbReference>
<dbReference type="Pfam" id="PF08241">
    <property type="entry name" value="Methyltransf_11"/>
    <property type="match status" value="1"/>
</dbReference>